<organism evidence="2 3">
    <name type="scientific">Chaetoceros tenuissimus</name>
    <dbReference type="NCBI Taxonomy" id="426638"/>
    <lineage>
        <taxon>Eukaryota</taxon>
        <taxon>Sar</taxon>
        <taxon>Stramenopiles</taxon>
        <taxon>Ochrophyta</taxon>
        <taxon>Bacillariophyta</taxon>
        <taxon>Coscinodiscophyceae</taxon>
        <taxon>Chaetocerotophycidae</taxon>
        <taxon>Chaetocerotales</taxon>
        <taxon>Chaetocerotaceae</taxon>
        <taxon>Chaetoceros</taxon>
    </lineage>
</organism>
<dbReference type="AlphaFoldDB" id="A0AAD3H3U5"/>
<dbReference type="Proteomes" id="UP001054902">
    <property type="component" value="Unassembled WGS sequence"/>
</dbReference>
<reference evidence="2 3" key="1">
    <citation type="journal article" date="2021" name="Sci. Rep.">
        <title>The genome of the diatom Chaetoceros tenuissimus carries an ancient integrated fragment of an extant virus.</title>
        <authorList>
            <person name="Hongo Y."/>
            <person name="Kimura K."/>
            <person name="Takaki Y."/>
            <person name="Yoshida Y."/>
            <person name="Baba S."/>
            <person name="Kobayashi G."/>
            <person name="Nagasaki K."/>
            <person name="Hano T."/>
            <person name="Tomaru Y."/>
        </authorList>
    </citation>
    <scope>NUCLEOTIDE SEQUENCE [LARGE SCALE GENOMIC DNA]</scope>
    <source>
        <strain evidence="2 3">NIES-3715</strain>
    </source>
</reference>
<keyword evidence="1" id="KW-0472">Membrane</keyword>
<accession>A0AAD3H3U5</accession>
<sequence length="303" mass="33130">MASSCDSIPDSGDNFILKEPLNERTISCDWVRHRPQEQWIWCNYRNVNEMCPATCGGCQNISKPFCDEVLEFDNESRFYVEETANNNGMRTCSWAARLNTIQRCSIKAVQINCPETCFTLCDERPTSSPSATSGSVIGNAIVDDPSSKGAATNEMKVLLGVLGSLVGILAFLLLLAVTKRRKSNISNSSAEEVSSFDEDDDDKTNIHSLIASSSSAFLGTSSMVPKNSSFVPPDQNNLGAKYSVRDVKCCTNFVCDGCAEGQVTFVKSPNKRRSDGFLRRRANSVGDLVCEIVQDRPDAASEV</sequence>
<evidence type="ECO:0000256" key="1">
    <source>
        <dbReference type="SAM" id="Phobius"/>
    </source>
</evidence>
<protein>
    <submittedName>
        <fullName evidence="2">Uncharacterized protein</fullName>
    </submittedName>
</protein>
<keyword evidence="3" id="KW-1185">Reference proteome</keyword>
<feature type="transmembrane region" description="Helical" evidence="1">
    <location>
        <begin position="157"/>
        <end position="177"/>
    </location>
</feature>
<keyword evidence="1" id="KW-1133">Transmembrane helix</keyword>
<keyword evidence="1" id="KW-0812">Transmembrane</keyword>
<name>A0AAD3H3U5_9STRA</name>
<comment type="caution">
    <text evidence="2">The sequence shown here is derived from an EMBL/GenBank/DDBJ whole genome shotgun (WGS) entry which is preliminary data.</text>
</comment>
<gene>
    <name evidence="2" type="ORF">CTEN210_05380</name>
</gene>
<evidence type="ECO:0000313" key="2">
    <source>
        <dbReference type="EMBL" id="GFH48904.1"/>
    </source>
</evidence>
<proteinExistence type="predicted"/>
<evidence type="ECO:0000313" key="3">
    <source>
        <dbReference type="Proteomes" id="UP001054902"/>
    </source>
</evidence>
<dbReference type="EMBL" id="BLLK01000029">
    <property type="protein sequence ID" value="GFH48904.1"/>
    <property type="molecule type" value="Genomic_DNA"/>
</dbReference>